<evidence type="ECO:0000256" key="3">
    <source>
        <dbReference type="ARBA" id="ARBA00022448"/>
    </source>
</evidence>
<dbReference type="CDD" id="cd12152">
    <property type="entry name" value="F1-ATPase_delta"/>
    <property type="match status" value="1"/>
</dbReference>
<dbReference type="GO" id="GO:0046933">
    <property type="term" value="F:proton-transporting ATP synthase activity, rotational mechanism"/>
    <property type="evidence" value="ECO:0007669"/>
    <property type="project" value="InterPro"/>
</dbReference>
<keyword evidence="6" id="KW-0139">CF(1)</keyword>
<organism evidence="8 9">
    <name type="scientific">Candidatus Sungbacteria bacterium RIFCSPHIGHO2_02_FULL_52_23</name>
    <dbReference type="NCBI Taxonomy" id="1802274"/>
    <lineage>
        <taxon>Bacteria</taxon>
        <taxon>Candidatus Sungiibacteriota</taxon>
    </lineage>
</organism>
<evidence type="ECO:0000256" key="2">
    <source>
        <dbReference type="ARBA" id="ARBA00005712"/>
    </source>
</evidence>
<dbReference type="Proteomes" id="UP000178510">
    <property type="component" value="Unassembled WGS sequence"/>
</dbReference>
<dbReference type="GO" id="GO:0012505">
    <property type="term" value="C:endomembrane system"/>
    <property type="evidence" value="ECO:0007669"/>
    <property type="project" value="UniProtKB-SubCell"/>
</dbReference>
<dbReference type="EMBL" id="MHQM01000023">
    <property type="protein sequence ID" value="OHA03577.1"/>
    <property type="molecule type" value="Genomic_DNA"/>
</dbReference>
<keyword evidence="5" id="KW-0472">Membrane</keyword>
<comment type="caution">
    <text evidence="8">The sequence shown here is derived from an EMBL/GenBank/DDBJ whole genome shotgun (WGS) entry which is preliminary data.</text>
</comment>
<sequence>MRVSIHSIQSTLFEGEAEKVIAATPLGQMTVLDHHMPLISRLNGPVVTLAQKNGAQSDIPLAGGFLEVRPGSRVVILAEV</sequence>
<evidence type="ECO:0000256" key="4">
    <source>
        <dbReference type="ARBA" id="ARBA00023065"/>
    </source>
</evidence>
<reference evidence="8 9" key="1">
    <citation type="journal article" date="2016" name="Nat. Commun.">
        <title>Thousands of microbial genomes shed light on interconnected biogeochemical processes in an aquifer system.</title>
        <authorList>
            <person name="Anantharaman K."/>
            <person name="Brown C.T."/>
            <person name="Hug L.A."/>
            <person name="Sharon I."/>
            <person name="Castelle C.J."/>
            <person name="Probst A.J."/>
            <person name="Thomas B.C."/>
            <person name="Singh A."/>
            <person name="Wilkins M.J."/>
            <person name="Karaoz U."/>
            <person name="Brodie E.L."/>
            <person name="Williams K.H."/>
            <person name="Hubbard S.S."/>
            <person name="Banfield J.F."/>
        </authorList>
    </citation>
    <scope>NUCLEOTIDE SEQUENCE [LARGE SCALE GENOMIC DNA]</scope>
</reference>
<evidence type="ECO:0000256" key="6">
    <source>
        <dbReference type="ARBA" id="ARBA00023196"/>
    </source>
</evidence>
<keyword evidence="3" id="KW-0813">Transport</keyword>
<dbReference type="InterPro" id="IPR036771">
    <property type="entry name" value="ATPsynth_dsu/esu_N"/>
</dbReference>
<proteinExistence type="inferred from homology"/>
<dbReference type="AlphaFoldDB" id="A0A1G2KVV7"/>
<keyword evidence="4" id="KW-0406">Ion transport</keyword>
<dbReference type="GO" id="GO:0045259">
    <property type="term" value="C:proton-transporting ATP synthase complex"/>
    <property type="evidence" value="ECO:0007669"/>
    <property type="project" value="UniProtKB-KW"/>
</dbReference>
<feature type="domain" description="ATP synthase F1 complex delta/epsilon subunit N-terminal" evidence="7">
    <location>
        <begin position="1"/>
        <end position="79"/>
    </location>
</feature>
<keyword evidence="6" id="KW-0066">ATP synthesis</keyword>
<dbReference type="SUPFAM" id="SSF51344">
    <property type="entry name" value="Epsilon subunit of F1F0-ATP synthase N-terminal domain"/>
    <property type="match status" value="1"/>
</dbReference>
<dbReference type="InterPro" id="IPR001469">
    <property type="entry name" value="ATP_synth_F1_dsu/esu"/>
</dbReference>
<dbReference type="STRING" id="1802274.A3J58_00350"/>
<evidence type="ECO:0000313" key="9">
    <source>
        <dbReference type="Proteomes" id="UP000178510"/>
    </source>
</evidence>
<gene>
    <name evidence="8" type="ORF">A3J58_00350</name>
</gene>
<name>A0A1G2KVV7_9BACT</name>
<dbReference type="InterPro" id="IPR020546">
    <property type="entry name" value="ATP_synth_F1_dsu/esu_N"/>
</dbReference>
<accession>A0A1G2KVV7</accession>
<evidence type="ECO:0000256" key="1">
    <source>
        <dbReference type="ARBA" id="ARBA00004184"/>
    </source>
</evidence>
<evidence type="ECO:0000259" key="7">
    <source>
        <dbReference type="Pfam" id="PF02823"/>
    </source>
</evidence>
<protein>
    <recommendedName>
        <fullName evidence="7">ATP synthase F1 complex delta/epsilon subunit N-terminal domain-containing protein</fullName>
    </recommendedName>
</protein>
<comment type="similarity">
    <text evidence="2">Belongs to the ATPase epsilon chain family.</text>
</comment>
<comment type="subcellular location">
    <subcellularLocation>
        <location evidence="1">Endomembrane system</location>
        <topology evidence="1">Peripheral membrane protein</topology>
    </subcellularLocation>
</comment>
<dbReference type="Gene3D" id="2.60.15.10">
    <property type="entry name" value="F0F1 ATP synthase delta/epsilon subunit, N-terminal"/>
    <property type="match status" value="1"/>
</dbReference>
<evidence type="ECO:0000256" key="5">
    <source>
        <dbReference type="ARBA" id="ARBA00023136"/>
    </source>
</evidence>
<evidence type="ECO:0000313" key="8">
    <source>
        <dbReference type="EMBL" id="OHA03577.1"/>
    </source>
</evidence>
<dbReference type="Pfam" id="PF02823">
    <property type="entry name" value="ATP-synt_DE_N"/>
    <property type="match status" value="1"/>
</dbReference>